<dbReference type="Gene3D" id="1.10.357.10">
    <property type="entry name" value="Tetracycline Repressor, domain 2"/>
    <property type="match status" value="1"/>
</dbReference>
<dbReference type="Pfam" id="PF13305">
    <property type="entry name" value="TetR_C_33"/>
    <property type="match status" value="1"/>
</dbReference>
<proteinExistence type="predicted"/>
<keyword evidence="5" id="KW-1185">Reference proteome</keyword>
<dbReference type="EMBL" id="WVIC01000061">
    <property type="protein sequence ID" value="NCJ08627.1"/>
    <property type="molecule type" value="Genomic_DNA"/>
</dbReference>
<protein>
    <submittedName>
        <fullName evidence="4">TetR family transcriptional regulator</fullName>
    </submittedName>
</protein>
<organism evidence="4 5">
    <name type="scientific">Petrachloros mirabilis ULC683</name>
    <dbReference type="NCBI Taxonomy" id="2781853"/>
    <lineage>
        <taxon>Bacteria</taxon>
        <taxon>Bacillati</taxon>
        <taxon>Cyanobacteriota</taxon>
        <taxon>Cyanophyceae</taxon>
        <taxon>Synechococcales</taxon>
        <taxon>Petrachlorosaceae</taxon>
        <taxon>Petrachloros</taxon>
        <taxon>Petrachloros mirabilis</taxon>
    </lineage>
</organism>
<evidence type="ECO:0000256" key="1">
    <source>
        <dbReference type="ARBA" id="ARBA00023015"/>
    </source>
</evidence>
<reference evidence="4" key="1">
    <citation type="submission" date="2019-12" db="EMBL/GenBank/DDBJ databases">
        <title>High-Quality draft genome sequences of three cyanobacteria isolated from the limestone walls of the Old Cathedral of Coimbra.</title>
        <authorList>
            <person name="Tiago I."/>
            <person name="Soares F."/>
            <person name="Portugal A."/>
        </authorList>
    </citation>
    <scope>NUCLEOTIDE SEQUENCE [LARGE SCALE GENOMIC DNA]</scope>
    <source>
        <strain evidence="4">C</strain>
    </source>
</reference>
<sequence length="198" mass="22131">MGRPTKEKSLTQRDIIEAAIACVETEGEAALGVNRVARELEITPPSIYKHVESGAALRRIVALEIWRRFLALCCQSIEGISDSSALLKTVAHTARNFARSQPELYRVMTALPLQPSELDCAPIVQSIVAFYQRVLQPYKFTELETIHAMRMLNAAFYGFIATEQAGLLTLKPSTEESYDVMINALIQAIQYIRQSRGE</sequence>
<gene>
    <name evidence="4" type="ORF">GS597_19365</name>
</gene>
<dbReference type="Proteomes" id="UP000607397">
    <property type="component" value="Unassembled WGS sequence"/>
</dbReference>
<evidence type="ECO:0000313" key="4">
    <source>
        <dbReference type="EMBL" id="NCJ08627.1"/>
    </source>
</evidence>
<dbReference type="SUPFAM" id="SSF46689">
    <property type="entry name" value="Homeodomain-like"/>
    <property type="match status" value="1"/>
</dbReference>
<dbReference type="InterPro" id="IPR036271">
    <property type="entry name" value="Tet_transcr_reg_TetR-rel_C_sf"/>
</dbReference>
<keyword evidence="1" id="KW-0805">Transcription regulation</keyword>
<dbReference type="SUPFAM" id="SSF48498">
    <property type="entry name" value="Tetracyclin repressor-like, C-terminal domain"/>
    <property type="match status" value="1"/>
</dbReference>
<name>A0A8K2A2S2_9CYAN</name>
<evidence type="ECO:0000313" key="5">
    <source>
        <dbReference type="Proteomes" id="UP000607397"/>
    </source>
</evidence>
<accession>A0A8K2A2S2</accession>
<dbReference type="InterPro" id="IPR025996">
    <property type="entry name" value="MT1864/Rv1816-like_C"/>
</dbReference>
<dbReference type="Gene3D" id="1.10.10.60">
    <property type="entry name" value="Homeodomain-like"/>
    <property type="match status" value="1"/>
</dbReference>
<comment type="caution">
    <text evidence="4">The sequence shown here is derived from an EMBL/GenBank/DDBJ whole genome shotgun (WGS) entry which is preliminary data.</text>
</comment>
<dbReference type="RefSeq" id="WP_161827099.1">
    <property type="nucleotide sequence ID" value="NZ_WVIC01000061.1"/>
</dbReference>
<feature type="domain" description="HTH-type transcriptional regulator MT1864/Rv1816-like C-terminal" evidence="3">
    <location>
        <begin position="87"/>
        <end position="185"/>
    </location>
</feature>
<evidence type="ECO:0000259" key="3">
    <source>
        <dbReference type="Pfam" id="PF13305"/>
    </source>
</evidence>
<dbReference type="InterPro" id="IPR009057">
    <property type="entry name" value="Homeodomain-like_sf"/>
</dbReference>
<keyword evidence="2" id="KW-0804">Transcription</keyword>
<dbReference type="AlphaFoldDB" id="A0A8K2A2S2"/>
<evidence type="ECO:0000256" key="2">
    <source>
        <dbReference type="ARBA" id="ARBA00023163"/>
    </source>
</evidence>